<dbReference type="Proteomes" id="UP000638014">
    <property type="component" value="Unassembled WGS sequence"/>
</dbReference>
<sequence length="100" mass="10908">MSLADLKNKGGKKPKKQVSVDEFIDDAKAYAVGKSNLGAHNKASAPTRKRNFKNATFTLSPANIEHLNELAASSGLAKSKLIRILIEQAKNDGKFNKNER</sequence>
<accession>A0A8J6QIY1</accession>
<protein>
    <submittedName>
        <fullName evidence="1">Replication protein RepA</fullName>
    </submittedName>
</protein>
<gene>
    <name evidence="1" type="ORF">IC617_06075</name>
</gene>
<organism evidence="1 2">
    <name type="scientific">Neiella litorisoli</name>
    <dbReference type="NCBI Taxonomy" id="2771431"/>
    <lineage>
        <taxon>Bacteria</taxon>
        <taxon>Pseudomonadati</taxon>
        <taxon>Pseudomonadota</taxon>
        <taxon>Gammaproteobacteria</taxon>
        <taxon>Alteromonadales</taxon>
        <taxon>Echinimonadaceae</taxon>
        <taxon>Neiella</taxon>
    </lineage>
</organism>
<dbReference type="GO" id="GO:0006355">
    <property type="term" value="P:regulation of DNA-templated transcription"/>
    <property type="evidence" value="ECO:0007669"/>
    <property type="project" value="InterPro"/>
</dbReference>
<comment type="caution">
    <text evidence="1">The sequence shown here is derived from an EMBL/GenBank/DDBJ whole genome shotgun (WGS) entry which is preliminary data.</text>
</comment>
<keyword evidence="2" id="KW-1185">Reference proteome</keyword>
<evidence type="ECO:0000313" key="2">
    <source>
        <dbReference type="Proteomes" id="UP000638014"/>
    </source>
</evidence>
<dbReference type="RefSeq" id="WP_191144096.1">
    <property type="nucleotide sequence ID" value="NZ_JACXAF010000006.1"/>
</dbReference>
<dbReference type="InterPro" id="IPR013321">
    <property type="entry name" value="Arc_rbn_hlx_hlx"/>
</dbReference>
<dbReference type="EMBL" id="JACXAF010000006">
    <property type="protein sequence ID" value="MBD1388991.1"/>
    <property type="molecule type" value="Genomic_DNA"/>
</dbReference>
<proteinExistence type="predicted"/>
<reference evidence="1" key="1">
    <citation type="submission" date="2020-09" db="EMBL/GenBank/DDBJ databases">
        <title>A novel bacterium of genus Neiella, isolated from South China Sea.</title>
        <authorList>
            <person name="Huang H."/>
            <person name="Mo K."/>
            <person name="Hu Y."/>
        </authorList>
    </citation>
    <scope>NUCLEOTIDE SEQUENCE</scope>
    <source>
        <strain evidence="1">HB171785</strain>
    </source>
</reference>
<name>A0A8J6QIY1_9GAMM</name>
<dbReference type="AlphaFoldDB" id="A0A8J6QIY1"/>
<dbReference type="Gene3D" id="1.10.1220.10">
    <property type="entry name" value="Met repressor-like"/>
    <property type="match status" value="1"/>
</dbReference>
<evidence type="ECO:0000313" key="1">
    <source>
        <dbReference type="EMBL" id="MBD1388991.1"/>
    </source>
</evidence>